<dbReference type="Pfam" id="PF03466">
    <property type="entry name" value="LysR_substrate"/>
    <property type="match status" value="1"/>
</dbReference>
<proteinExistence type="inferred from homology"/>
<dbReference type="PANTHER" id="PTHR30537">
    <property type="entry name" value="HTH-TYPE TRANSCRIPTIONAL REGULATOR"/>
    <property type="match status" value="1"/>
</dbReference>
<dbReference type="GO" id="GO:0003677">
    <property type="term" value="F:DNA binding"/>
    <property type="evidence" value="ECO:0007669"/>
    <property type="project" value="UniProtKB-KW"/>
</dbReference>
<evidence type="ECO:0000313" key="6">
    <source>
        <dbReference type="EMBL" id="MBB4284305.1"/>
    </source>
</evidence>
<name>A0A7W6RX32_9PROT</name>
<evidence type="ECO:0000313" key="7">
    <source>
        <dbReference type="Proteomes" id="UP000555728"/>
    </source>
</evidence>
<dbReference type="InterPro" id="IPR000847">
    <property type="entry name" value="LysR_HTH_N"/>
</dbReference>
<dbReference type="PANTHER" id="PTHR30537:SF5">
    <property type="entry name" value="HTH-TYPE TRANSCRIPTIONAL ACTIVATOR TTDR-RELATED"/>
    <property type="match status" value="1"/>
</dbReference>
<dbReference type="InterPro" id="IPR036390">
    <property type="entry name" value="WH_DNA-bd_sf"/>
</dbReference>
<dbReference type="Gene3D" id="3.40.190.10">
    <property type="entry name" value="Periplasmic binding protein-like II"/>
    <property type="match status" value="2"/>
</dbReference>
<feature type="domain" description="HTH lysR-type" evidence="5">
    <location>
        <begin position="5"/>
        <end position="62"/>
    </location>
</feature>
<organism evidence="6 7">
    <name type="scientific">Roseospira goensis</name>
    <dbReference type="NCBI Taxonomy" id="391922"/>
    <lineage>
        <taxon>Bacteria</taxon>
        <taxon>Pseudomonadati</taxon>
        <taxon>Pseudomonadota</taxon>
        <taxon>Alphaproteobacteria</taxon>
        <taxon>Rhodospirillales</taxon>
        <taxon>Rhodospirillaceae</taxon>
        <taxon>Roseospira</taxon>
    </lineage>
</organism>
<dbReference type="SUPFAM" id="SSF53850">
    <property type="entry name" value="Periplasmic binding protein-like II"/>
    <property type="match status" value="1"/>
</dbReference>
<dbReference type="RefSeq" id="WP_184430797.1">
    <property type="nucleotide sequence ID" value="NZ_JACIGI010000001.1"/>
</dbReference>
<dbReference type="SUPFAM" id="SSF46785">
    <property type="entry name" value="Winged helix' DNA-binding domain"/>
    <property type="match status" value="1"/>
</dbReference>
<keyword evidence="7" id="KW-1185">Reference proteome</keyword>
<evidence type="ECO:0000256" key="4">
    <source>
        <dbReference type="ARBA" id="ARBA00023163"/>
    </source>
</evidence>
<dbReference type="PROSITE" id="PS50931">
    <property type="entry name" value="HTH_LYSR"/>
    <property type="match status" value="1"/>
</dbReference>
<keyword evidence="4" id="KW-0804">Transcription</keyword>
<evidence type="ECO:0000259" key="5">
    <source>
        <dbReference type="PROSITE" id="PS50931"/>
    </source>
</evidence>
<evidence type="ECO:0000256" key="2">
    <source>
        <dbReference type="ARBA" id="ARBA00023015"/>
    </source>
</evidence>
<sequence length="283" mass="30675">MTSRLPFDALRTFAEIARGASAAEAAERLNVTPGAVSQRIAALETHLGRRLVTRRGRKLVPTSDGLALFEQVGAHLDAIEDVLAPGRRDRALRLHATPAFADAWLMPRLKTIRALAEPFTLDLVTAATPFEETRGWRASDIAIRYGASFGDELMATPLVPSQIALVVATAHATDDTAALLRSQPLIRQPGLDEWPVWLDALGVPPDDVTWGPRVSDDAASLRAAELGHGIASVRACNVGDRPALRVLARRPAPGGATYHLLSRRTDRAAPPIKRLHNWARRCT</sequence>
<dbReference type="AlphaFoldDB" id="A0A7W6RX32"/>
<dbReference type="GO" id="GO:0003700">
    <property type="term" value="F:DNA-binding transcription factor activity"/>
    <property type="evidence" value="ECO:0007669"/>
    <property type="project" value="InterPro"/>
</dbReference>
<dbReference type="Proteomes" id="UP000555728">
    <property type="component" value="Unassembled WGS sequence"/>
</dbReference>
<comment type="similarity">
    <text evidence="1">Belongs to the LysR transcriptional regulatory family.</text>
</comment>
<evidence type="ECO:0000256" key="1">
    <source>
        <dbReference type="ARBA" id="ARBA00009437"/>
    </source>
</evidence>
<dbReference type="InterPro" id="IPR058163">
    <property type="entry name" value="LysR-type_TF_proteobact-type"/>
</dbReference>
<dbReference type="Gene3D" id="1.10.10.10">
    <property type="entry name" value="Winged helix-like DNA-binding domain superfamily/Winged helix DNA-binding domain"/>
    <property type="match status" value="1"/>
</dbReference>
<reference evidence="6 7" key="1">
    <citation type="submission" date="2020-08" db="EMBL/GenBank/DDBJ databases">
        <title>Genome sequencing of Purple Non-Sulfur Bacteria from various extreme environments.</title>
        <authorList>
            <person name="Mayer M."/>
        </authorList>
    </citation>
    <scope>NUCLEOTIDE SEQUENCE [LARGE SCALE GENOMIC DNA]</scope>
    <source>
        <strain evidence="6 7">JA135</strain>
    </source>
</reference>
<gene>
    <name evidence="6" type="ORF">GGD88_000011</name>
</gene>
<evidence type="ECO:0000256" key="3">
    <source>
        <dbReference type="ARBA" id="ARBA00023125"/>
    </source>
</evidence>
<dbReference type="Pfam" id="PF00126">
    <property type="entry name" value="HTH_1"/>
    <property type="match status" value="1"/>
</dbReference>
<dbReference type="EMBL" id="JACIGI010000001">
    <property type="protein sequence ID" value="MBB4284305.1"/>
    <property type="molecule type" value="Genomic_DNA"/>
</dbReference>
<dbReference type="InterPro" id="IPR036388">
    <property type="entry name" value="WH-like_DNA-bd_sf"/>
</dbReference>
<accession>A0A7W6RX32</accession>
<keyword evidence="2" id="KW-0805">Transcription regulation</keyword>
<protein>
    <submittedName>
        <fullName evidence="6">LysR family glycine cleavage system transcriptional activator</fullName>
    </submittedName>
</protein>
<dbReference type="InterPro" id="IPR005119">
    <property type="entry name" value="LysR_subst-bd"/>
</dbReference>
<keyword evidence="3" id="KW-0238">DNA-binding</keyword>
<comment type="caution">
    <text evidence="6">The sequence shown here is derived from an EMBL/GenBank/DDBJ whole genome shotgun (WGS) entry which is preliminary data.</text>
</comment>